<evidence type="ECO:0000313" key="2">
    <source>
        <dbReference type="EMBL" id="SHH03272.1"/>
    </source>
</evidence>
<dbReference type="OrthoDB" id="1644899at2"/>
<dbReference type="Proteomes" id="UP000184032">
    <property type="component" value="Unassembled WGS sequence"/>
</dbReference>
<gene>
    <name evidence="2" type="ORF">SAMN02745245_00401</name>
</gene>
<dbReference type="RefSeq" id="WP_073183223.1">
    <property type="nucleotide sequence ID" value="NZ_FQXI01000001.1"/>
</dbReference>
<organism evidence="2 3">
    <name type="scientific">Anaerosphaera aminiphila DSM 21120</name>
    <dbReference type="NCBI Taxonomy" id="1120995"/>
    <lineage>
        <taxon>Bacteria</taxon>
        <taxon>Bacillati</taxon>
        <taxon>Bacillota</taxon>
        <taxon>Tissierellia</taxon>
        <taxon>Tissierellales</taxon>
        <taxon>Peptoniphilaceae</taxon>
        <taxon>Anaerosphaera</taxon>
    </lineage>
</organism>
<keyword evidence="3" id="KW-1185">Reference proteome</keyword>
<feature type="transmembrane region" description="Helical" evidence="1">
    <location>
        <begin position="172"/>
        <end position="190"/>
    </location>
</feature>
<feature type="transmembrane region" description="Helical" evidence="1">
    <location>
        <begin position="139"/>
        <end position="160"/>
    </location>
</feature>
<sequence>MKNNKKIFKYFELGFDILYLLSALGIGFYLLLSSDKSVKTLSGIMAITLVAGDSFHLIPRIKVILYDEREKFQRQLGFGKFVTSITMTVFYIILWNIGLMLFEPANFNIITGVVYILAIMRIVLCLFPQNKWLDEESSVNWGIYRNIPFILLGSAVSMFFYQFRNVVSATQFMWLAIVLSYLFYIPVVLWSKKNPKIGILMLPKSCVYIWMLVMCIYI</sequence>
<reference evidence="2 3" key="1">
    <citation type="submission" date="2016-11" db="EMBL/GenBank/DDBJ databases">
        <authorList>
            <person name="Jaros S."/>
            <person name="Januszkiewicz K."/>
            <person name="Wedrychowicz H."/>
        </authorList>
    </citation>
    <scope>NUCLEOTIDE SEQUENCE [LARGE SCALE GENOMIC DNA]</scope>
    <source>
        <strain evidence="2 3">DSM 21120</strain>
    </source>
</reference>
<proteinExistence type="predicted"/>
<keyword evidence="1" id="KW-0472">Membrane</keyword>
<keyword evidence="1" id="KW-0812">Transmembrane</keyword>
<feature type="transmembrane region" description="Helical" evidence="1">
    <location>
        <begin position="197"/>
        <end position="217"/>
    </location>
</feature>
<feature type="transmembrane region" description="Helical" evidence="1">
    <location>
        <begin position="12"/>
        <end position="32"/>
    </location>
</feature>
<keyword evidence="1" id="KW-1133">Transmembrane helix</keyword>
<dbReference type="STRING" id="1120995.SAMN02745245_00401"/>
<evidence type="ECO:0000256" key="1">
    <source>
        <dbReference type="SAM" id="Phobius"/>
    </source>
</evidence>
<feature type="transmembrane region" description="Helical" evidence="1">
    <location>
        <begin position="78"/>
        <end position="101"/>
    </location>
</feature>
<feature type="transmembrane region" description="Helical" evidence="1">
    <location>
        <begin position="38"/>
        <end position="58"/>
    </location>
</feature>
<dbReference type="AlphaFoldDB" id="A0A1M5PNA5"/>
<dbReference type="EMBL" id="FQXI01000001">
    <property type="protein sequence ID" value="SHH03272.1"/>
    <property type="molecule type" value="Genomic_DNA"/>
</dbReference>
<evidence type="ECO:0000313" key="3">
    <source>
        <dbReference type="Proteomes" id="UP000184032"/>
    </source>
</evidence>
<name>A0A1M5PNA5_9FIRM</name>
<protein>
    <submittedName>
        <fullName evidence="2">Uncharacterized protein</fullName>
    </submittedName>
</protein>
<accession>A0A1M5PNA5</accession>
<feature type="transmembrane region" description="Helical" evidence="1">
    <location>
        <begin position="107"/>
        <end position="127"/>
    </location>
</feature>